<accession>A0A0A1TD42</accession>
<dbReference type="HOGENOM" id="CLU_652446_0_0_1"/>
<organism evidence="1 2">
    <name type="scientific">[Torrubiella] hemipterigena</name>
    <dbReference type="NCBI Taxonomy" id="1531966"/>
    <lineage>
        <taxon>Eukaryota</taxon>
        <taxon>Fungi</taxon>
        <taxon>Dikarya</taxon>
        <taxon>Ascomycota</taxon>
        <taxon>Pezizomycotina</taxon>
        <taxon>Sordariomycetes</taxon>
        <taxon>Hypocreomycetidae</taxon>
        <taxon>Hypocreales</taxon>
        <taxon>Clavicipitaceae</taxon>
        <taxon>Clavicipitaceae incertae sedis</taxon>
        <taxon>'Torrubiella' clade</taxon>
    </lineage>
</organism>
<dbReference type="EMBL" id="CDHN01000008">
    <property type="protein sequence ID" value="CEJ94971.1"/>
    <property type="molecule type" value="Genomic_DNA"/>
</dbReference>
<name>A0A0A1TD42_9HYPO</name>
<evidence type="ECO:0000313" key="2">
    <source>
        <dbReference type="Proteomes" id="UP000039046"/>
    </source>
</evidence>
<reference evidence="1 2" key="1">
    <citation type="journal article" date="2015" name="Genome Announc.">
        <title>Draft Genome Sequence and Gene Annotation of the Entomopathogenic Fungus Verticillium hemipterigenum.</title>
        <authorList>
            <person name="Horn F."/>
            <person name="Habel A."/>
            <person name="Scharf D.H."/>
            <person name="Dworschak J."/>
            <person name="Brakhage A.A."/>
            <person name="Guthke R."/>
            <person name="Hertweck C."/>
            <person name="Linde J."/>
        </authorList>
    </citation>
    <scope>NUCLEOTIDE SEQUENCE [LARGE SCALE GENOMIC DNA]</scope>
</reference>
<keyword evidence="2" id="KW-1185">Reference proteome</keyword>
<dbReference type="OrthoDB" id="4777915at2759"/>
<dbReference type="Proteomes" id="UP000039046">
    <property type="component" value="Unassembled WGS sequence"/>
</dbReference>
<protein>
    <submittedName>
        <fullName evidence="1">Uncharacterized protein</fullName>
    </submittedName>
</protein>
<proteinExistence type="predicted"/>
<gene>
    <name evidence="1" type="ORF">VHEMI10475</name>
</gene>
<evidence type="ECO:0000313" key="1">
    <source>
        <dbReference type="EMBL" id="CEJ94971.1"/>
    </source>
</evidence>
<dbReference type="AlphaFoldDB" id="A0A0A1TD42"/>
<sequence>MSANTEQPPWMSANDVASREKYRAYCAYRGHTLDDLIEMGLEQGKDMDILLQRHLLGQPNELDRDHFVATLDGYTYFGEFMWYWNLPLTFPPRGLQSPSICKFIICDGRVPDMDTFDGDGNAAIDRLYQEQVRLEATNDRIERARAAIRSREQIAASQLARAMLTHYNKQVEEQGSYNIMEAWKLIEPKRPVWIKEIYEGSREKYGFVVFESSKLRNRPLQAIVQWYRTFNGQNCVDEGFLTGYPHARYTVMDGGKLRFRWTMRWEKEPVDEDDPESMKKRFMDLVPSLPKKMSKTTFLVVTDDCIFPELETNQLWLTKLLRWPNDRQEGKIAYQDLPPFYIWAYDAAWTPPTGKAAKEPFDGYEGRIRVDSTVLLSWFYYARTWTDLTMRQLWEKADRSPHQVWHVQENLANRAEPEALV</sequence>